<dbReference type="PANTHER" id="PTHR34610">
    <property type="entry name" value="SSL7007 PROTEIN"/>
    <property type="match status" value="1"/>
</dbReference>
<dbReference type="EMBL" id="AP021861">
    <property type="protein sequence ID" value="BBO34327.1"/>
    <property type="molecule type" value="Genomic_DNA"/>
</dbReference>
<name>A0A5K7XE38_9BACT</name>
<dbReference type="PANTHER" id="PTHR34610:SF3">
    <property type="entry name" value="SSL7007 PROTEIN"/>
    <property type="match status" value="1"/>
</dbReference>
<evidence type="ECO:0000313" key="2">
    <source>
        <dbReference type="EMBL" id="BBO34327.1"/>
    </source>
</evidence>
<proteinExistence type="predicted"/>
<organism evidence="2 3">
    <name type="scientific">Lacipirellula parvula</name>
    <dbReference type="NCBI Taxonomy" id="2650471"/>
    <lineage>
        <taxon>Bacteria</taxon>
        <taxon>Pseudomonadati</taxon>
        <taxon>Planctomycetota</taxon>
        <taxon>Planctomycetia</taxon>
        <taxon>Pirellulales</taxon>
        <taxon>Lacipirellulaceae</taxon>
        <taxon>Lacipirellula</taxon>
    </lineage>
</organism>
<evidence type="ECO:0000259" key="1">
    <source>
        <dbReference type="Pfam" id="PF13470"/>
    </source>
</evidence>
<protein>
    <recommendedName>
        <fullName evidence="1">PIN domain-containing protein</fullName>
    </recommendedName>
</protein>
<reference evidence="3" key="1">
    <citation type="submission" date="2019-10" db="EMBL/GenBank/DDBJ databases">
        <title>Lacipirellula parvula gen. nov., sp. nov., representing a lineage of planctomycetes widespread in freshwater anoxic habitats, and description of the family Lacipirellulaceae.</title>
        <authorList>
            <person name="Dedysh S.N."/>
            <person name="Kulichevskaya I.S."/>
            <person name="Beletsky A.V."/>
            <person name="Rakitin A.L."/>
            <person name="Mardanov A.V."/>
            <person name="Ivanova A.A."/>
            <person name="Saltykova V.X."/>
            <person name="Rijpstra W.I.C."/>
            <person name="Sinninghe Damste J.S."/>
            <person name="Ravin N.V."/>
        </authorList>
    </citation>
    <scope>NUCLEOTIDE SEQUENCE [LARGE SCALE GENOMIC DNA]</scope>
    <source>
        <strain evidence="3">PX69</strain>
    </source>
</reference>
<dbReference type="InterPro" id="IPR002850">
    <property type="entry name" value="PIN_toxin-like"/>
</dbReference>
<feature type="domain" description="PIN" evidence="1">
    <location>
        <begin position="2"/>
        <end position="74"/>
    </location>
</feature>
<evidence type="ECO:0000313" key="3">
    <source>
        <dbReference type="Proteomes" id="UP000326837"/>
    </source>
</evidence>
<dbReference type="Proteomes" id="UP000326837">
    <property type="component" value="Chromosome"/>
</dbReference>
<dbReference type="NCBIfam" id="TIGR00305">
    <property type="entry name" value="putative toxin-antitoxin system toxin component, PIN family"/>
    <property type="match status" value="1"/>
</dbReference>
<dbReference type="KEGG" id="lpav:PLANPX_3939"/>
<dbReference type="AlphaFoldDB" id="A0A5K7XE38"/>
<keyword evidence="3" id="KW-1185">Reference proteome</keyword>
<gene>
    <name evidence="2" type="ORF">PLANPX_3939</name>
</gene>
<dbReference type="Pfam" id="PF13470">
    <property type="entry name" value="PIN_3"/>
    <property type="match status" value="1"/>
</dbReference>
<accession>A0A5K7XE38</accession>
<dbReference type="InterPro" id="IPR002716">
    <property type="entry name" value="PIN_dom"/>
</dbReference>
<sequence>MEIRDVLTRPEHLDKFPALTQAAVDFFLDHLLSLARFYPLVPSHYHLERDPKDTKYINLAIEAAADWLVSWDKDLLELSNNESPTGRDFSSKYPQLRIGTGEDFLRHLD</sequence>